<comment type="caution">
    <text evidence="4">The sequence shown here is derived from an EMBL/GenBank/DDBJ whole genome shotgun (WGS) entry which is preliminary data.</text>
</comment>
<dbReference type="InterPro" id="IPR013747">
    <property type="entry name" value="ACP_syn_III_C"/>
</dbReference>
<proteinExistence type="predicted"/>
<dbReference type="EMBL" id="QRPV01000020">
    <property type="protein sequence ID" value="RHM41507.1"/>
    <property type="molecule type" value="Genomic_DNA"/>
</dbReference>
<keyword evidence="1" id="KW-0808">Transferase</keyword>
<accession>A0A415QF77</accession>
<dbReference type="SUPFAM" id="SSF53901">
    <property type="entry name" value="Thiolase-like"/>
    <property type="match status" value="1"/>
</dbReference>
<dbReference type="AlphaFoldDB" id="A0A415QF77"/>
<dbReference type="GO" id="GO:0044550">
    <property type="term" value="P:secondary metabolite biosynthetic process"/>
    <property type="evidence" value="ECO:0007669"/>
    <property type="project" value="TreeGrafter"/>
</dbReference>
<keyword evidence="2" id="KW-0012">Acyltransferase</keyword>
<feature type="domain" description="Beta-ketoacyl-[acyl-carrier-protein] synthase III C-terminal" evidence="3">
    <location>
        <begin position="254"/>
        <end position="336"/>
    </location>
</feature>
<name>A0A415QF77_9BACT</name>
<dbReference type="PANTHER" id="PTHR34069:SF3">
    <property type="entry name" value="ACYL-COA:ACYL-COA ALKYLTRANSFERASE"/>
    <property type="match status" value="1"/>
</dbReference>
<gene>
    <name evidence="4" type="ORF">DWZ68_13650</name>
</gene>
<dbReference type="Pfam" id="PF08541">
    <property type="entry name" value="ACP_syn_III_C"/>
    <property type="match status" value="1"/>
</dbReference>
<dbReference type="GO" id="GO:0016746">
    <property type="term" value="F:acyltransferase activity"/>
    <property type="evidence" value="ECO:0007669"/>
    <property type="project" value="UniProtKB-KW"/>
</dbReference>
<organism evidence="4 5">
    <name type="scientific">Butyricimonas virosa</name>
    <dbReference type="NCBI Taxonomy" id="544645"/>
    <lineage>
        <taxon>Bacteria</taxon>
        <taxon>Pseudomonadati</taxon>
        <taxon>Bacteroidota</taxon>
        <taxon>Bacteroidia</taxon>
        <taxon>Bacteroidales</taxon>
        <taxon>Odoribacteraceae</taxon>
        <taxon>Butyricimonas</taxon>
    </lineage>
</organism>
<evidence type="ECO:0000256" key="1">
    <source>
        <dbReference type="ARBA" id="ARBA00022679"/>
    </source>
</evidence>
<dbReference type="CDD" id="cd00830">
    <property type="entry name" value="KAS_III"/>
    <property type="match status" value="1"/>
</dbReference>
<evidence type="ECO:0000256" key="2">
    <source>
        <dbReference type="ARBA" id="ARBA00023315"/>
    </source>
</evidence>
<dbReference type="InterPro" id="IPR016039">
    <property type="entry name" value="Thiolase-like"/>
</dbReference>
<dbReference type="Gene3D" id="3.40.47.10">
    <property type="match status" value="1"/>
</dbReference>
<dbReference type="Proteomes" id="UP000286038">
    <property type="component" value="Unassembled WGS sequence"/>
</dbReference>
<dbReference type="RefSeq" id="WP_118450630.1">
    <property type="nucleotide sequence ID" value="NZ_CABJDM010000020.1"/>
</dbReference>
<sequence>MAFFEIHNVRIAGFSACVPKQIIQNVGDAIQSSDYDAAAFVETTGVVERHCSKDFTTSDLGYAAAEKLISDLKWDKREIEVLIFVSQTADYILPATACILQERLGLGKECYATDMSLGCSGWVYGLSEIASLISVANGNIKKGLLVAGDARGIVDGPWDPLFGHAATVTALEFDVSASSMKFHFGTDGSGYDAIITLDGGCRNQLSVNSFDMEQVDGKPVNRLMTRMKGMDVFSFGISVPPKSIKKLAERYSFDYHEYDYFVFHQANMKMNEMIVKKLKLPSEKVPSSMAHFGNTSSASIPLTIVTELKEKVKNGVTKFLCCGFGVGLSWGTVAFESDDRMLISDLVEI</sequence>
<evidence type="ECO:0000313" key="4">
    <source>
        <dbReference type="EMBL" id="RHM41507.1"/>
    </source>
</evidence>
<dbReference type="PANTHER" id="PTHR34069">
    <property type="entry name" value="3-OXOACYL-[ACYL-CARRIER-PROTEIN] SYNTHASE 3"/>
    <property type="match status" value="1"/>
</dbReference>
<evidence type="ECO:0000313" key="5">
    <source>
        <dbReference type="Proteomes" id="UP000286038"/>
    </source>
</evidence>
<reference evidence="4 5" key="1">
    <citation type="submission" date="2018-08" db="EMBL/GenBank/DDBJ databases">
        <title>A genome reference for cultivated species of the human gut microbiota.</title>
        <authorList>
            <person name="Zou Y."/>
            <person name="Xue W."/>
            <person name="Luo G."/>
        </authorList>
    </citation>
    <scope>NUCLEOTIDE SEQUENCE [LARGE SCALE GENOMIC DNA]</scope>
    <source>
        <strain evidence="4 5">AF34-33</strain>
    </source>
</reference>
<evidence type="ECO:0000259" key="3">
    <source>
        <dbReference type="Pfam" id="PF08541"/>
    </source>
</evidence>
<protein>
    <submittedName>
        <fullName evidence="4">Ketoacyl-ACP synthase III</fullName>
    </submittedName>
</protein>